<dbReference type="Pfam" id="PF00168">
    <property type="entry name" value="C2"/>
    <property type="match status" value="1"/>
</dbReference>
<dbReference type="GO" id="GO:0006952">
    <property type="term" value="P:defense response"/>
    <property type="evidence" value="ECO:0007669"/>
    <property type="project" value="InterPro"/>
</dbReference>
<keyword evidence="4" id="KW-1185">Reference proteome</keyword>
<dbReference type="CDD" id="cd04051">
    <property type="entry name" value="C2_SRC2_like"/>
    <property type="match status" value="1"/>
</dbReference>
<reference evidence="3 4" key="1">
    <citation type="submission" date="2024-02" db="EMBL/GenBank/DDBJ databases">
        <title>de novo genome assembly of Solanum bulbocastanum strain 11H21.</title>
        <authorList>
            <person name="Hosaka A.J."/>
        </authorList>
    </citation>
    <scope>NUCLEOTIDE SEQUENCE [LARGE SCALE GENOMIC DNA]</scope>
    <source>
        <tissue evidence="3">Young leaves</tissue>
    </source>
</reference>
<dbReference type="Proteomes" id="UP001371456">
    <property type="component" value="Unassembled WGS sequence"/>
</dbReference>
<dbReference type="InterPro" id="IPR035892">
    <property type="entry name" value="C2_domain_sf"/>
</dbReference>
<evidence type="ECO:0000313" key="4">
    <source>
        <dbReference type="Proteomes" id="UP001371456"/>
    </source>
</evidence>
<dbReference type="SUPFAM" id="SSF49562">
    <property type="entry name" value="C2 domain (Calcium/lipid-binding domain, CaLB)"/>
    <property type="match status" value="1"/>
</dbReference>
<dbReference type="AlphaFoldDB" id="A0AAN8YH52"/>
<evidence type="ECO:0000256" key="1">
    <source>
        <dbReference type="SAM" id="MobiDB-lite"/>
    </source>
</evidence>
<dbReference type="InterPro" id="IPR000008">
    <property type="entry name" value="C2_dom"/>
</dbReference>
<feature type="region of interest" description="Disordered" evidence="1">
    <location>
        <begin position="348"/>
        <end position="378"/>
    </location>
</feature>
<name>A0AAN8YH52_SOLBU</name>
<dbReference type="PANTHER" id="PTHR32246">
    <property type="entry name" value="INGRESSION PROTEIN FIC1"/>
    <property type="match status" value="1"/>
</dbReference>
<dbReference type="InterPro" id="IPR044750">
    <property type="entry name" value="C2_SRC2/BAP"/>
</dbReference>
<organism evidence="3 4">
    <name type="scientific">Solanum bulbocastanum</name>
    <name type="common">Wild potato</name>
    <dbReference type="NCBI Taxonomy" id="147425"/>
    <lineage>
        <taxon>Eukaryota</taxon>
        <taxon>Viridiplantae</taxon>
        <taxon>Streptophyta</taxon>
        <taxon>Embryophyta</taxon>
        <taxon>Tracheophyta</taxon>
        <taxon>Spermatophyta</taxon>
        <taxon>Magnoliopsida</taxon>
        <taxon>eudicotyledons</taxon>
        <taxon>Gunneridae</taxon>
        <taxon>Pentapetalae</taxon>
        <taxon>asterids</taxon>
        <taxon>lamiids</taxon>
        <taxon>Solanales</taxon>
        <taxon>Solanaceae</taxon>
        <taxon>Solanoideae</taxon>
        <taxon>Solaneae</taxon>
        <taxon>Solanum</taxon>
    </lineage>
</organism>
<feature type="domain" description="C2" evidence="2">
    <location>
        <begin position="1"/>
        <end position="114"/>
    </location>
</feature>
<dbReference type="EMBL" id="JBANQN010000004">
    <property type="protein sequence ID" value="KAK6791771.1"/>
    <property type="molecule type" value="Genomic_DNA"/>
</dbReference>
<protein>
    <recommendedName>
        <fullName evidence="2">C2 domain-containing protein</fullName>
    </recommendedName>
</protein>
<gene>
    <name evidence="3" type="ORF">RDI58_010852</name>
</gene>
<dbReference type="PANTHER" id="PTHR32246:SF152">
    <property type="entry name" value="C2 DOMAIN-CONTAINING PROTEIN"/>
    <property type="match status" value="1"/>
</dbReference>
<dbReference type="PROSITE" id="PS50004">
    <property type="entry name" value="C2"/>
    <property type="match status" value="1"/>
</dbReference>
<proteinExistence type="predicted"/>
<evidence type="ECO:0000313" key="3">
    <source>
        <dbReference type="EMBL" id="KAK6791771.1"/>
    </source>
</evidence>
<dbReference type="Gene3D" id="2.60.40.150">
    <property type="entry name" value="C2 domain"/>
    <property type="match status" value="1"/>
</dbReference>
<comment type="caution">
    <text evidence="3">The sequence shown here is derived from an EMBL/GenBank/DDBJ whole genome shotgun (WGS) entry which is preliminary data.</text>
</comment>
<sequence>MFIQPPFKILEIIVISAQDLSPVSKMLRTFAVAYIHNDHRLTTRVDHQGKTNPTWNYKMVFRVDDKFLISESSSVMFEIYNVAWLRDLPIGTTHLMINSFFPPLSSNNPTMRSTMLHIRRPSGHLQGLLHVSVQLIDTSPPEILCSRSELSTSICTTEVSSSKDETRNCYDEKNDNTLIISKGHDMLYEEEITKNTHDQDIKKNKNRGMLLHLRSKHLMSNSNSNLLSPNQKMKTTPTMSFCSGVQPIPSIVAEDMKKGLYQTGEGIDYGRCIFENWTIQGEKDEEIQSMRSKSLTWGSDDQVHVQEHVEIKNKSRRRRHDSDGGGLFSCFGNAYGFEFKLICGSKSPNKKKDKKLERHKSLPYNNNNNNNNNHYDDNVHRFYI</sequence>
<accession>A0AAN8YH52</accession>
<evidence type="ECO:0000259" key="2">
    <source>
        <dbReference type="PROSITE" id="PS50004"/>
    </source>
</evidence>
<dbReference type="SMART" id="SM00239">
    <property type="entry name" value="C2"/>
    <property type="match status" value="1"/>
</dbReference>